<dbReference type="PANTHER" id="PTHR20992">
    <property type="entry name" value="AT15442P-RELATED"/>
    <property type="match status" value="1"/>
</dbReference>
<dbReference type="EMBL" id="JACHKA010000001">
    <property type="protein sequence ID" value="MBB5985667.1"/>
    <property type="molecule type" value="Genomic_DNA"/>
</dbReference>
<feature type="transmembrane region" description="Helical" evidence="1">
    <location>
        <begin position="66"/>
        <end position="87"/>
    </location>
</feature>
<sequence length="495" mass="53310">MSNIYATSTNPLWAWWRERAITTVEHDAIVQRIAGEAGWSSRYAFMVVIAAGISILGLLLPSSAVLIGAMLISPLMMPIIGLGFSLATFDFYEMRRAGLALAAGSLIAILLSAIFVSLSPLQTVTNEIAIRTQPNLFDLLVAVLSSLAGSYALIRGRGETVVGVAIAIALMPPLAVVGFGLAMKNWTIAGGAFLLFMTNFVAIALTAAFMARLYGFGSHLSPAHTRLQSILVIVGMTALAVPLALTLRQIAWETLAQRQIRDAIQRQFPSTARISDLETDFRSHPMKVVATVFTAEYTTDADKKVRESLDERLRRDLDVNIDQVRVGTGNAETAQVAAAQARDRAQALNRSASLAADRLALVAGVTREDVTVDQGNRRATAVAKPMAGAGLDLYRELERRATIDIPDWTLALIPPPAPLPAISFSGDEPDEAGTRNLDLAGWAGRRQALTIVVAGRNGRAEAVRDALVLRQVPADRLVIESAANTDVRLSWRLPE</sequence>
<proteinExistence type="predicted"/>
<feature type="transmembrane region" description="Helical" evidence="1">
    <location>
        <begin position="99"/>
        <end position="116"/>
    </location>
</feature>
<keyword evidence="3" id="KW-1185">Reference proteome</keyword>
<feature type="transmembrane region" description="Helical" evidence="1">
    <location>
        <begin position="136"/>
        <end position="154"/>
    </location>
</feature>
<organism evidence="2 3">
    <name type="scientific">Sphingobium lignivorans</name>
    <dbReference type="NCBI Taxonomy" id="2735886"/>
    <lineage>
        <taxon>Bacteria</taxon>
        <taxon>Pseudomonadati</taxon>
        <taxon>Pseudomonadota</taxon>
        <taxon>Alphaproteobacteria</taxon>
        <taxon>Sphingomonadales</taxon>
        <taxon>Sphingomonadaceae</taxon>
        <taxon>Sphingobium</taxon>
    </lineage>
</organism>
<keyword evidence="1" id="KW-0472">Membrane</keyword>
<dbReference type="Proteomes" id="UP001138540">
    <property type="component" value="Unassembled WGS sequence"/>
</dbReference>
<evidence type="ECO:0000256" key="1">
    <source>
        <dbReference type="SAM" id="Phobius"/>
    </source>
</evidence>
<protein>
    <submittedName>
        <fullName evidence="2">Hydrophobic protein (TIGR00271 family)</fullName>
    </submittedName>
</protein>
<feature type="transmembrane region" description="Helical" evidence="1">
    <location>
        <begin position="43"/>
        <end position="60"/>
    </location>
</feature>
<comment type="caution">
    <text evidence="2">The sequence shown here is derived from an EMBL/GenBank/DDBJ whole genome shotgun (WGS) entry which is preliminary data.</text>
</comment>
<name>A0ABR6NEF3_9SPHN</name>
<feature type="transmembrane region" description="Helical" evidence="1">
    <location>
        <begin position="161"/>
        <end position="182"/>
    </location>
</feature>
<keyword evidence="1" id="KW-0812">Transmembrane</keyword>
<dbReference type="InterPro" id="IPR005240">
    <property type="entry name" value="DUF389"/>
</dbReference>
<evidence type="ECO:0000313" key="2">
    <source>
        <dbReference type="EMBL" id="MBB5985667.1"/>
    </source>
</evidence>
<reference evidence="2 3" key="1">
    <citation type="submission" date="2020-08" db="EMBL/GenBank/DDBJ databases">
        <title>Exploring microbial biodiversity for novel pathways involved in the catabolism of aromatic compounds derived from lignin.</title>
        <authorList>
            <person name="Elkins J."/>
        </authorList>
    </citation>
    <scope>NUCLEOTIDE SEQUENCE [LARGE SCALE GENOMIC DNA]</scope>
    <source>
        <strain evidence="2 3">B1D3A</strain>
    </source>
</reference>
<feature type="transmembrane region" description="Helical" evidence="1">
    <location>
        <begin position="188"/>
        <end position="209"/>
    </location>
</feature>
<gene>
    <name evidence="2" type="ORF">HNP60_001641</name>
</gene>
<dbReference type="PANTHER" id="PTHR20992:SF9">
    <property type="entry name" value="AT15442P-RELATED"/>
    <property type="match status" value="1"/>
</dbReference>
<accession>A0ABR6NEF3</accession>
<feature type="transmembrane region" description="Helical" evidence="1">
    <location>
        <begin position="230"/>
        <end position="252"/>
    </location>
</feature>
<keyword evidence="1" id="KW-1133">Transmembrane helix</keyword>
<dbReference type="RefSeq" id="WP_184152307.1">
    <property type="nucleotide sequence ID" value="NZ_JACHKA010000001.1"/>
</dbReference>
<dbReference type="Pfam" id="PF04087">
    <property type="entry name" value="DUF389"/>
    <property type="match status" value="1"/>
</dbReference>
<evidence type="ECO:0000313" key="3">
    <source>
        <dbReference type="Proteomes" id="UP001138540"/>
    </source>
</evidence>